<dbReference type="SUPFAM" id="SSF81336">
    <property type="entry name" value="F1F0 ATP synthase subunit A"/>
    <property type="match status" value="1"/>
</dbReference>
<proteinExistence type="inferred from homology"/>
<evidence type="ECO:0000256" key="9">
    <source>
        <dbReference type="ARBA" id="ARBA00023136"/>
    </source>
</evidence>
<evidence type="ECO:0000256" key="3">
    <source>
        <dbReference type="ARBA" id="ARBA00022448"/>
    </source>
</evidence>
<dbReference type="InterPro" id="IPR023011">
    <property type="entry name" value="ATP_synth_F0_asu_AS"/>
</dbReference>
<dbReference type="Pfam" id="PF00119">
    <property type="entry name" value="ATP-synt_A"/>
    <property type="match status" value="1"/>
</dbReference>
<accession>A0A1G2L2C7</accession>
<keyword evidence="3 11" id="KW-0813">Transport</keyword>
<comment type="caution">
    <text evidence="12">The sequence shown here is derived from an EMBL/GenBank/DDBJ whole genome shotgun (WGS) entry which is preliminary data.</text>
</comment>
<gene>
    <name evidence="11" type="primary">atpB</name>
    <name evidence="12" type="ORF">A2934_04925</name>
</gene>
<dbReference type="Gene3D" id="1.20.120.220">
    <property type="entry name" value="ATP synthase, F0 complex, subunit A"/>
    <property type="match status" value="1"/>
</dbReference>
<evidence type="ECO:0000256" key="1">
    <source>
        <dbReference type="ARBA" id="ARBA00004141"/>
    </source>
</evidence>
<evidence type="ECO:0000256" key="11">
    <source>
        <dbReference type="HAMAP-Rule" id="MF_01393"/>
    </source>
</evidence>
<dbReference type="InterPro" id="IPR035908">
    <property type="entry name" value="F0_ATP_A_sf"/>
</dbReference>
<organism evidence="12 13">
    <name type="scientific">Candidatus Sungbacteria bacterium RIFCSPLOWO2_01_FULL_47_10</name>
    <dbReference type="NCBI Taxonomy" id="1802276"/>
    <lineage>
        <taxon>Bacteria</taxon>
        <taxon>Candidatus Sungiibacteriota</taxon>
    </lineage>
</organism>
<feature type="transmembrane region" description="Helical" evidence="11">
    <location>
        <begin position="216"/>
        <end position="237"/>
    </location>
</feature>
<evidence type="ECO:0000256" key="4">
    <source>
        <dbReference type="ARBA" id="ARBA00022547"/>
    </source>
</evidence>
<reference evidence="12 13" key="1">
    <citation type="journal article" date="2016" name="Nat. Commun.">
        <title>Thousands of microbial genomes shed light on interconnected biogeochemical processes in an aquifer system.</title>
        <authorList>
            <person name="Anantharaman K."/>
            <person name="Brown C.T."/>
            <person name="Hug L.A."/>
            <person name="Sharon I."/>
            <person name="Castelle C.J."/>
            <person name="Probst A.J."/>
            <person name="Thomas B.C."/>
            <person name="Singh A."/>
            <person name="Wilkins M.J."/>
            <person name="Karaoz U."/>
            <person name="Brodie E.L."/>
            <person name="Williams K.H."/>
            <person name="Hubbard S.S."/>
            <person name="Banfield J.F."/>
        </authorList>
    </citation>
    <scope>NUCLEOTIDE SEQUENCE [LARGE SCALE GENOMIC DNA]</scope>
</reference>
<dbReference type="EMBL" id="MHQO01000042">
    <property type="protein sequence ID" value="OHA05838.1"/>
    <property type="molecule type" value="Genomic_DNA"/>
</dbReference>
<dbReference type="HAMAP" id="MF_01393">
    <property type="entry name" value="ATP_synth_a_bact"/>
    <property type="match status" value="1"/>
</dbReference>
<comment type="function">
    <text evidence="11">Key component of the proton channel; it plays a direct role in the translocation of protons across the membrane.</text>
</comment>
<dbReference type="PANTHER" id="PTHR42823:SF3">
    <property type="entry name" value="ATP SYNTHASE SUBUNIT A, CHLOROPLASTIC"/>
    <property type="match status" value="1"/>
</dbReference>
<protein>
    <recommendedName>
        <fullName evidence="11">ATP synthase subunit a</fullName>
    </recommendedName>
    <alternativeName>
        <fullName evidence="11">ATP synthase F0 sector subunit a</fullName>
    </alternativeName>
    <alternativeName>
        <fullName evidence="11">F-ATPase subunit 6</fullName>
    </alternativeName>
</protein>
<comment type="similarity">
    <text evidence="2 11">Belongs to the ATPase A chain family.</text>
</comment>
<dbReference type="AlphaFoldDB" id="A0A1G2L2C7"/>
<evidence type="ECO:0000256" key="7">
    <source>
        <dbReference type="ARBA" id="ARBA00022989"/>
    </source>
</evidence>
<dbReference type="GO" id="GO:0046933">
    <property type="term" value="F:proton-transporting ATP synthase activity, rotational mechanism"/>
    <property type="evidence" value="ECO:0007669"/>
    <property type="project" value="UniProtKB-UniRule"/>
</dbReference>
<dbReference type="InterPro" id="IPR045082">
    <property type="entry name" value="ATP_syn_F0_a_bact/chloroplast"/>
</dbReference>
<feature type="transmembrane region" description="Helical" evidence="11">
    <location>
        <begin position="188"/>
        <end position="210"/>
    </location>
</feature>
<sequence>MIEIQLNPEYVLRVGGFLVSNALFTSLITSVVLAATALIMRRSLTNEFGTNKGQRIVEAVCEPLWNLCTGVLGSQELAARIFPVIATFFLFIITANWIEVLPGFLNSFYVQTPEGTLSLFRSPSSDLSTTLALGTISVIFTQGISIWILGPWQFILKIIDVRKPIRAFTGILELMSEFSKIFSFAFRLFGNIFAGGVLLLVIGFLAPYIIPLPFMVLEIFVGFIQALIFSLLSLMFIKAALSGHHN</sequence>
<evidence type="ECO:0000256" key="2">
    <source>
        <dbReference type="ARBA" id="ARBA00006810"/>
    </source>
</evidence>
<keyword evidence="5 11" id="KW-0812">Transmembrane</keyword>
<keyword evidence="7 11" id="KW-1133">Transmembrane helix</keyword>
<dbReference type="PANTHER" id="PTHR42823">
    <property type="entry name" value="ATP SYNTHASE SUBUNIT A, CHLOROPLASTIC"/>
    <property type="match status" value="1"/>
</dbReference>
<keyword evidence="8 11" id="KW-0406">Ion transport</keyword>
<dbReference type="GO" id="GO:0042777">
    <property type="term" value="P:proton motive force-driven plasma membrane ATP synthesis"/>
    <property type="evidence" value="ECO:0007669"/>
    <property type="project" value="TreeGrafter"/>
</dbReference>
<dbReference type="GO" id="GO:0005886">
    <property type="term" value="C:plasma membrane"/>
    <property type="evidence" value="ECO:0007669"/>
    <property type="project" value="UniProtKB-SubCell"/>
</dbReference>
<evidence type="ECO:0000313" key="13">
    <source>
        <dbReference type="Proteomes" id="UP000177982"/>
    </source>
</evidence>
<keyword evidence="10 11" id="KW-0066">ATP synthesis</keyword>
<comment type="subcellular location">
    <subcellularLocation>
        <location evidence="11">Cell membrane</location>
        <topology evidence="11">Multi-pass membrane protein</topology>
    </subcellularLocation>
    <subcellularLocation>
        <location evidence="1">Membrane</location>
        <topology evidence="1">Multi-pass membrane protein</topology>
    </subcellularLocation>
</comment>
<feature type="transmembrane region" description="Helical" evidence="11">
    <location>
        <begin position="17"/>
        <end position="39"/>
    </location>
</feature>
<dbReference type="PROSITE" id="PS00449">
    <property type="entry name" value="ATPASE_A"/>
    <property type="match status" value="1"/>
</dbReference>
<evidence type="ECO:0000256" key="6">
    <source>
        <dbReference type="ARBA" id="ARBA00022781"/>
    </source>
</evidence>
<evidence type="ECO:0000256" key="5">
    <source>
        <dbReference type="ARBA" id="ARBA00022692"/>
    </source>
</evidence>
<evidence type="ECO:0000256" key="10">
    <source>
        <dbReference type="ARBA" id="ARBA00023310"/>
    </source>
</evidence>
<keyword evidence="9 11" id="KW-0472">Membrane</keyword>
<dbReference type="Proteomes" id="UP000177982">
    <property type="component" value="Unassembled WGS sequence"/>
</dbReference>
<evidence type="ECO:0000313" key="12">
    <source>
        <dbReference type="EMBL" id="OHA05838.1"/>
    </source>
</evidence>
<dbReference type="InterPro" id="IPR000568">
    <property type="entry name" value="ATP_synth_F0_asu"/>
</dbReference>
<keyword evidence="4 11" id="KW-0138">CF(0)</keyword>
<dbReference type="GO" id="GO:0045259">
    <property type="term" value="C:proton-transporting ATP synthase complex"/>
    <property type="evidence" value="ECO:0007669"/>
    <property type="project" value="UniProtKB-KW"/>
</dbReference>
<feature type="transmembrane region" description="Helical" evidence="11">
    <location>
        <begin position="131"/>
        <end position="156"/>
    </location>
</feature>
<evidence type="ECO:0000256" key="8">
    <source>
        <dbReference type="ARBA" id="ARBA00023065"/>
    </source>
</evidence>
<name>A0A1G2L2C7_9BACT</name>
<dbReference type="PRINTS" id="PR00123">
    <property type="entry name" value="ATPASEA"/>
</dbReference>
<keyword evidence="11" id="KW-1003">Cell membrane</keyword>
<keyword evidence="6 11" id="KW-0375">Hydrogen ion transport</keyword>
<dbReference type="CDD" id="cd00310">
    <property type="entry name" value="ATP-synt_Fo_a_6"/>
    <property type="match status" value="1"/>
</dbReference>